<reference evidence="2 3" key="1">
    <citation type="submission" date="2021-03" db="EMBL/GenBank/DDBJ databases">
        <title>Sequencing the genomes of 1000 actinobacteria strains.</title>
        <authorList>
            <person name="Klenk H.-P."/>
        </authorList>
    </citation>
    <scope>NUCLEOTIDE SEQUENCE [LARGE SCALE GENOMIC DNA]</scope>
    <source>
        <strain evidence="2 3">DSM 44580</strain>
    </source>
</reference>
<dbReference type="Gene3D" id="3.40.50.1000">
    <property type="entry name" value="HAD superfamily/HAD-like"/>
    <property type="match status" value="1"/>
</dbReference>
<evidence type="ECO:0000313" key="2">
    <source>
        <dbReference type="EMBL" id="MBP2475020.1"/>
    </source>
</evidence>
<feature type="region of interest" description="Disordered" evidence="1">
    <location>
        <begin position="212"/>
        <end position="232"/>
    </location>
</feature>
<dbReference type="PANTHER" id="PTHR43434">
    <property type="entry name" value="PHOSPHOGLYCOLATE PHOSPHATASE"/>
    <property type="match status" value="1"/>
</dbReference>
<dbReference type="SUPFAM" id="SSF56784">
    <property type="entry name" value="HAD-like"/>
    <property type="match status" value="1"/>
</dbReference>
<dbReference type="InterPro" id="IPR036412">
    <property type="entry name" value="HAD-like_sf"/>
</dbReference>
<accession>A0ABS5AEM1</accession>
<comment type="caution">
    <text evidence="2">The sequence shown here is derived from an EMBL/GenBank/DDBJ whole genome shotgun (WGS) entry which is preliminary data.</text>
</comment>
<dbReference type="PANTHER" id="PTHR43434:SF20">
    <property type="entry name" value="5'-NUCLEOTIDASE"/>
    <property type="match status" value="1"/>
</dbReference>
<dbReference type="InterPro" id="IPR023214">
    <property type="entry name" value="HAD_sf"/>
</dbReference>
<dbReference type="InterPro" id="IPR023198">
    <property type="entry name" value="PGP-like_dom2"/>
</dbReference>
<dbReference type="Proteomes" id="UP001519363">
    <property type="component" value="Unassembled WGS sequence"/>
</dbReference>
<evidence type="ECO:0000256" key="1">
    <source>
        <dbReference type="SAM" id="MobiDB-lite"/>
    </source>
</evidence>
<sequence length="232" mass="24540">MTVLTVGFDLDMTLIDPRPGMELAMDELGRRTGYPVNGERFANNLGPPLDAYFRSCGIDEEQIPQAVAGFRALYPELVIPRTVGLPGAAESLAAVRELGWRAIVVTGKYGPNAQLHLEALGWQVEHLVGELWSKQKAVALRQFGAQVYVGDHIGDVHGARAAGAFSVSVPTGPCSAEELRAAGADLVLDSLVEFPRWLAGSAAVLAGLAEDGEGAEGQARRGEQAGQVQPQG</sequence>
<dbReference type="Gene3D" id="1.10.150.240">
    <property type="entry name" value="Putative phosphatase, domain 2"/>
    <property type="match status" value="1"/>
</dbReference>
<dbReference type="EC" id="3.1.3.18" evidence="2"/>
<name>A0ABS5AEM1_9PSEU</name>
<dbReference type="EMBL" id="JAGIOO010000001">
    <property type="protein sequence ID" value="MBP2475020.1"/>
    <property type="molecule type" value="Genomic_DNA"/>
</dbReference>
<proteinExistence type="predicted"/>
<organism evidence="2 3">
    <name type="scientific">Crossiella equi</name>
    <dbReference type="NCBI Taxonomy" id="130796"/>
    <lineage>
        <taxon>Bacteria</taxon>
        <taxon>Bacillati</taxon>
        <taxon>Actinomycetota</taxon>
        <taxon>Actinomycetes</taxon>
        <taxon>Pseudonocardiales</taxon>
        <taxon>Pseudonocardiaceae</taxon>
        <taxon>Crossiella</taxon>
    </lineage>
</organism>
<evidence type="ECO:0000313" key="3">
    <source>
        <dbReference type="Proteomes" id="UP001519363"/>
    </source>
</evidence>
<dbReference type="InterPro" id="IPR050155">
    <property type="entry name" value="HAD-like_hydrolase_sf"/>
</dbReference>
<protein>
    <submittedName>
        <fullName evidence="2">Phosphoglycolate phosphatase</fullName>
        <ecNumber evidence="2">3.1.3.18</ecNumber>
    </submittedName>
</protein>
<dbReference type="GO" id="GO:0008967">
    <property type="term" value="F:phosphoglycolate phosphatase activity"/>
    <property type="evidence" value="ECO:0007669"/>
    <property type="project" value="UniProtKB-EC"/>
</dbReference>
<keyword evidence="3" id="KW-1185">Reference proteome</keyword>
<keyword evidence="2" id="KW-0378">Hydrolase</keyword>
<gene>
    <name evidence="2" type="ORF">JOF53_003892</name>
</gene>
<dbReference type="Pfam" id="PF12710">
    <property type="entry name" value="HAD"/>
    <property type="match status" value="1"/>
</dbReference>